<keyword evidence="12" id="KW-1185">Reference proteome</keyword>
<evidence type="ECO:0000256" key="8">
    <source>
        <dbReference type="ARBA" id="ARBA00023243"/>
    </source>
</evidence>
<evidence type="ECO:0000256" key="9">
    <source>
        <dbReference type="PIRSR" id="PIRSR601344-1"/>
    </source>
</evidence>
<dbReference type="InParanoid" id="D7FKU4"/>
<evidence type="ECO:0000313" key="12">
    <source>
        <dbReference type="Proteomes" id="UP000002630"/>
    </source>
</evidence>
<keyword evidence="6" id="KW-0602">Photosynthesis</keyword>
<evidence type="ECO:0000256" key="4">
    <source>
        <dbReference type="ARBA" id="ARBA00011623"/>
    </source>
</evidence>
<keyword evidence="7" id="KW-0934">Plastid</keyword>
<dbReference type="eggNOG" id="ENOG502S3EU">
    <property type="taxonomic scope" value="Eukaryota"/>
</dbReference>
<dbReference type="GO" id="GO:0030076">
    <property type="term" value="C:light-harvesting complex"/>
    <property type="evidence" value="ECO:0007669"/>
    <property type="project" value="UniProtKB-KW"/>
</dbReference>
<reference evidence="11 12" key="1">
    <citation type="journal article" date="2010" name="Nature">
        <title>The Ectocarpus genome and the independent evolution of multicellularity in brown algae.</title>
        <authorList>
            <person name="Cock J.M."/>
            <person name="Sterck L."/>
            <person name="Rouze P."/>
            <person name="Scornet D."/>
            <person name="Allen A.E."/>
            <person name="Amoutzias G."/>
            <person name="Anthouard V."/>
            <person name="Artiguenave F."/>
            <person name="Aury J.M."/>
            <person name="Badger J.H."/>
            <person name="Beszteri B."/>
            <person name="Billiau K."/>
            <person name="Bonnet E."/>
            <person name="Bothwell J.H."/>
            <person name="Bowler C."/>
            <person name="Boyen C."/>
            <person name="Brownlee C."/>
            <person name="Carrano C.J."/>
            <person name="Charrier B."/>
            <person name="Cho G.Y."/>
            <person name="Coelho S.M."/>
            <person name="Collen J."/>
            <person name="Corre E."/>
            <person name="Da Silva C."/>
            <person name="Delage L."/>
            <person name="Delaroque N."/>
            <person name="Dittami S.M."/>
            <person name="Doulbeau S."/>
            <person name="Elias M."/>
            <person name="Farnham G."/>
            <person name="Gachon C.M."/>
            <person name="Gschloessl B."/>
            <person name="Heesch S."/>
            <person name="Jabbari K."/>
            <person name="Jubin C."/>
            <person name="Kawai H."/>
            <person name="Kimura K."/>
            <person name="Kloareg B."/>
            <person name="Kupper F.C."/>
            <person name="Lang D."/>
            <person name="Le Bail A."/>
            <person name="Leblanc C."/>
            <person name="Lerouge P."/>
            <person name="Lohr M."/>
            <person name="Lopez P.J."/>
            <person name="Martens C."/>
            <person name="Maumus F."/>
            <person name="Michel G."/>
            <person name="Miranda-Saavedra D."/>
            <person name="Morales J."/>
            <person name="Moreau H."/>
            <person name="Motomura T."/>
            <person name="Nagasato C."/>
            <person name="Napoli C.A."/>
            <person name="Nelson D.R."/>
            <person name="Nyvall-Collen P."/>
            <person name="Peters A.F."/>
            <person name="Pommier C."/>
            <person name="Potin P."/>
            <person name="Poulain J."/>
            <person name="Quesneville H."/>
            <person name="Read B."/>
            <person name="Rensing S.A."/>
            <person name="Ritter A."/>
            <person name="Rousvoal S."/>
            <person name="Samanta M."/>
            <person name="Samson G."/>
            <person name="Schroeder D.C."/>
            <person name="Segurens B."/>
            <person name="Strittmatter M."/>
            <person name="Tonon T."/>
            <person name="Tregear J.W."/>
            <person name="Valentin K."/>
            <person name="von Dassow P."/>
            <person name="Yamagishi T."/>
            <person name="Van de Peer Y."/>
            <person name="Wincker P."/>
        </authorList>
    </citation>
    <scope>NUCLEOTIDE SEQUENCE [LARGE SCALE GENOMIC DNA]</scope>
    <source>
        <strain evidence="12">Ec32 / CCAP1310/4</strain>
    </source>
</reference>
<organism evidence="11 12">
    <name type="scientific">Ectocarpus siliculosus</name>
    <name type="common">Brown alga</name>
    <name type="synonym">Conferva siliculosa</name>
    <dbReference type="NCBI Taxonomy" id="2880"/>
    <lineage>
        <taxon>Eukaryota</taxon>
        <taxon>Sar</taxon>
        <taxon>Stramenopiles</taxon>
        <taxon>Ochrophyta</taxon>
        <taxon>PX clade</taxon>
        <taxon>Phaeophyceae</taxon>
        <taxon>Ectocarpales</taxon>
        <taxon>Ectocarpaceae</taxon>
        <taxon>Ectocarpus</taxon>
    </lineage>
</organism>
<feature type="binding site" description="axial binding residue" evidence="9">
    <location>
        <position position="82"/>
    </location>
    <ligand>
        <name>chlorophyll b</name>
        <dbReference type="ChEBI" id="CHEBI:61721"/>
        <label>1</label>
    </ligand>
    <ligandPart>
        <name>Mg</name>
        <dbReference type="ChEBI" id="CHEBI:25107"/>
    </ligandPart>
</feature>
<feature type="binding site" evidence="9">
    <location>
        <position position="56"/>
    </location>
    <ligand>
        <name>chlorophyll a</name>
        <dbReference type="ChEBI" id="CHEBI:58416"/>
        <label>1</label>
    </ligand>
</feature>
<dbReference type="Pfam" id="PF00504">
    <property type="entry name" value="Chloroa_b-bind"/>
    <property type="match status" value="1"/>
</dbReference>
<dbReference type="Gene3D" id="1.10.3460.10">
    <property type="entry name" value="Chlorophyll a/b binding protein domain"/>
    <property type="match status" value="1"/>
</dbReference>
<comment type="subcellular location">
    <subcellularLocation>
        <location evidence="2">Plastid</location>
        <location evidence="2">Chloroplast</location>
    </subcellularLocation>
</comment>
<comment type="subunit">
    <text evidence="4">The LHC complex of chromophytic algae is composed of fucoxanthin, chlorophyll A and C bound non-covalently by fucoxanthin chlorophyll proteins (FCPs). The ratio of pigments in this LHC is; fucoxanthin: chlorophyll C: chlorophyll A; (0.6-1): (0.1-0.3): (1).</text>
</comment>
<comment type="function">
    <text evidence="1">The light-harvesting complex (LHC) functions as a light receptor, it captures and delivers excitation energy to photosystems with which it is closely associated. Energy is transferred from the carotenoid and chlorophyll C (or B) to chlorophyll A and the photosynthetic reaction centers where it is used to synthesize ATP and reducing power.</text>
</comment>
<dbReference type="GO" id="GO:0009507">
    <property type="term" value="C:chloroplast"/>
    <property type="evidence" value="ECO:0007669"/>
    <property type="project" value="UniProtKB-SubCell"/>
</dbReference>
<keyword evidence="9" id="KW-0157">Chromophore</keyword>
<keyword evidence="9" id="KW-0148">Chlorophyll</keyword>
<name>D7FKU4_ECTSI</name>
<evidence type="ECO:0000256" key="2">
    <source>
        <dbReference type="ARBA" id="ARBA00004229"/>
    </source>
</evidence>
<evidence type="ECO:0000256" key="7">
    <source>
        <dbReference type="ARBA" id="ARBA00022640"/>
    </source>
</evidence>
<dbReference type="GO" id="GO:0016168">
    <property type="term" value="F:chlorophyll binding"/>
    <property type="evidence" value="ECO:0007669"/>
    <property type="project" value="UniProtKB-KW"/>
</dbReference>
<dbReference type="OrthoDB" id="405870at2759"/>
<evidence type="ECO:0000256" key="10">
    <source>
        <dbReference type="SAM" id="SignalP"/>
    </source>
</evidence>
<evidence type="ECO:0000256" key="6">
    <source>
        <dbReference type="ARBA" id="ARBA00022531"/>
    </source>
</evidence>
<keyword evidence="5" id="KW-0150">Chloroplast</keyword>
<evidence type="ECO:0000256" key="3">
    <source>
        <dbReference type="ARBA" id="ARBA00005933"/>
    </source>
</evidence>
<feature type="binding site" evidence="9">
    <location>
        <position position="80"/>
    </location>
    <ligand>
        <name>chlorophyll a</name>
        <dbReference type="ChEBI" id="CHEBI:58416"/>
        <label>1</label>
    </ligand>
</feature>
<comment type="similarity">
    <text evidence="3">Belongs to the fucoxanthin chlorophyll protein family.</text>
</comment>
<evidence type="ECO:0000256" key="5">
    <source>
        <dbReference type="ARBA" id="ARBA00022528"/>
    </source>
</evidence>
<dbReference type="GO" id="GO:0009765">
    <property type="term" value="P:photosynthesis, light harvesting"/>
    <property type="evidence" value="ECO:0007669"/>
    <property type="project" value="InterPro"/>
</dbReference>
<feature type="chain" id="PRO_5003095664" evidence="10">
    <location>
        <begin position="18"/>
        <end position="219"/>
    </location>
</feature>
<keyword evidence="10" id="KW-0732">Signal</keyword>
<dbReference type="OMA" id="LDFGWDT"/>
<dbReference type="EMBL" id="FN648060">
    <property type="protein sequence ID" value="CBJ29489.1"/>
    <property type="molecule type" value="Genomic_DNA"/>
</dbReference>
<keyword evidence="8" id="KW-0437">Light-harvesting polypeptide</keyword>
<feature type="signal peptide" evidence="10">
    <location>
        <begin position="1"/>
        <end position="17"/>
    </location>
</feature>
<gene>
    <name evidence="11" type="primary">LHC</name>
    <name evidence="11" type="ORF">Esi_0149_0020</name>
</gene>
<accession>D7FKU4</accession>
<protein>
    <submittedName>
        <fullName evidence="11">Chlorophyll binding protein</fullName>
    </submittedName>
</protein>
<dbReference type="Proteomes" id="UP000002630">
    <property type="component" value="Linkage Group LG12"/>
</dbReference>
<dbReference type="EMBL" id="FN649737">
    <property type="protein sequence ID" value="CBJ29489.1"/>
    <property type="molecule type" value="Genomic_DNA"/>
</dbReference>
<sequence>MKCTIAMLAACAAGANAFVAPSAFNGAAVATRAQSSSAMKMSFENELGAQPPLGFWDPLYWLEDADQERFDRLRYVEIKHGRICMLAILGHITQENVRLPGNLNFETPFADMPNGLTAISKMGPFGVAQIVAFIGFLELFVMKQKEGSFPGDMSRINPFEKQWESFDEETKLRKRAIELNNGRAAQMGIFALVIHEILDGEPYIINKIVGDTIGNVFTF</sequence>
<dbReference type="PANTHER" id="PTHR21649">
    <property type="entry name" value="CHLOROPHYLL A/B BINDING PROTEIN"/>
    <property type="match status" value="1"/>
</dbReference>
<dbReference type="STRING" id="2880.D7FKU4"/>
<dbReference type="InterPro" id="IPR022796">
    <property type="entry name" value="Chloroa_b-bind"/>
</dbReference>
<dbReference type="InterPro" id="IPR001344">
    <property type="entry name" value="Chloro_AB-bd_pln"/>
</dbReference>
<dbReference type="SUPFAM" id="SSF103511">
    <property type="entry name" value="Chlorophyll a-b binding protein"/>
    <property type="match status" value="1"/>
</dbReference>
<proteinExistence type="inferred from homology"/>
<dbReference type="AlphaFoldDB" id="D7FKU4"/>
<evidence type="ECO:0000313" key="11">
    <source>
        <dbReference type="EMBL" id="CBJ29489.1"/>
    </source>
</evidence>
<feature type="binding site" evidence="9">
    <location>
        <position position="77"/>
    </location>
    <ligand>
        <name>chlorophyll a</name>
        <dbReference type="ChEBI" id="CHEBI:58416"/>
        <label>1</label>
    </ligand>
</feature>
<evidence type="ECO:0000256" key="1">
    <source>
        <dbReference type="ARBA" id="ARBA00004022"/>
    </source>
</evidence>
<dbReference type="GO" id="GO:0016020">
    <property type="term" value="C:membrane"/>
    <property type="evidence" value="ECO:0007669"/>
    <property type="project" value="InterPro"/>
</dbReference>